<protein>
    <submittedName>
        <fullName evidence="3">UPF0481 protein At3g47200-like</fullName>
    </submittedName>
</protein>
<dbReference type="PANTHER" id="PTHR31170">
    <property type="entry name" value="BNAC04G53230D PROTEIN"/>
    <property type="match status" value="1"/>
</dbReference>
<dbReference type="InterPro" id="IPR004158">
    <property type="entry name" value="DUF247_pln"/>
</dbReference>
<name>A0ABM3HV69_9MYRT</name>
<evidence type="ECO:0000256" key="1">
    <source>
        <dbReference type="SAM" id="Phobius"/>
    </source>
</evidence>
<keyword evidence="1" id="KW-1133">Transmembrane helix</keyword>
<dbReference type="PANTHER" id="PTHR31170:SF18">
    <property type="entry name" value="(WILD MALAYSIAN BANANA) HYPOTHETICAL PROTEIN"/>
    <property type="match status" value="1"/>
</dbReference>
<dbReference type="Proteomes" id="UP000827889">
    <property type="component" value="Chromosome 8"/>
</dbReference>
<feature type="transmembrane region" description="Helical" evidence="1">
    <location>
        <begin position="445"/>
        <end position="469"/>
    </location>
</feature>
<gene>
    <name evidence="3" type="primary">LOC115727674</name>
</gene>
<keyword evidence="2" id="KW-1185">Reference proteome</keyword>
<dbReference type="Pfam" id="PF03140">
    <property type="entry name" value="DUF247"/>
    <property type="match status" value="1"/>
</dbReference>
<proteinExistence type="predicted"/>
<evidence type="ECO:0000313" key="2">
    <source>
        <dbReference type="Proteomes" id="UP000827889"/>
    </source>
</evidence>
<accession>A0ABM3HV69</accession>
<dbReference type="GeneID" id="115727674"/>
<sequence>MHPLHPNETNWIVQVKESLKSKTSDDQRHWNKRSIYRVPARITDLKSEAYWPRAVSFGPYHHGAKHLLPMEEHKRRSLVHFLKRSRKPLEPFLESLNEVLGDLKASYDVLDPMWKDGEGAAGRFLQLMITDGCFMLEILRFANKEVEHYAPNDLMEDYAPNDPIFSNHGRLYILPVIGRDMLLLENQLPMLLLERLVAVCNGKKEEEYINRLILKFRGASENNPSTGKCLHVLDVFRKKRVQLKPDQVVSMGNQNNACMGTCLHVPDVFGKSLLMESKKNKKRKSKDSEEVIPPATELPTELHEHGIQFEQSETNSLKEISFASGVLRLPAIVVDDDTESMFLNLIAFERFHVEAGTEVTSYIFFMDNLIDKERDVALLRKEGIIENYMESDEAAAKLFNLLAKDLMLDPRSRLRGEIKKVRAYCKERRHQWRASLMHTHFRNPWVILSLIAAFLLFVLTIIQTIYTVLG</sequence>
<dbReference type="RefSeq" id="XP_048140499.1">
    <property type="nucleotide sequence ID" value="XM_048284542.1"/>
</dbReference>
<evidence type="ECO:0000313" key="3">
    <source>
        <dbReference type="RefSeq" id="XP_048140499.1"/>
    </source>
</evidence>
<organism evidence="2 3">
    <name type="scientific">Rhodamnia argentea</name>
    <dbReference type="NCBI Taxonomy" id="178133"/>
    <lineage>
        <taxon>Eukaryota</taxon>
        <taxon>Viridiplantae</taxon>
        <taxon>Streptophyta</taxon>
        <taxon>Embryophyta</taxon>
        <taxon>Tracheophyta</taxon>
        <taxon>Spermatophyta</taxon>
        <taxon>Magnoliopsida</taxon>
        <taxon>eudicotyledons</taxon>
        <taxon>Gunneridae</taxon>
        <taxon>Pentapetalae</taxon>
        <taxon>rosids</taxon>
        <taxon>malvids</taxon>
        <taxon>Myrtales</taxon>
        <taxon>Myrtaceae</taxon>
        <taxon>Myrtoideae</taxon>
        <taxon>Myrteae</taxon>
        <taxon>Australasian group</taxon>
        <taxon>Rhodamnia</taxon>
    </lineage>
</organism>
<keyword evidence="1" id="KW-0472">Membrane</keyword>
<reference evidence="3" key="1">
    <citation type="submission" date="2025-08" db="UniProtKB">
        <authorList>
            <consortium name="RefSeq"/>
        </authorList>
    </citation>
    <scope>IDENTIFICATION</scope>
    <source>
        <tissue evidence="3">Leaf</tissue>
    </source>
</reference>
<keyword evidence="1" id="KW-0812">Transmembrane</keyword>